<proteinExistence type="predicted"/>
<dbReference type="EMBL" id="CAJHUC010002848">
    <property type="protein sequence ID" value="CAD7704449.1"/>
    <property type="molecule type" value="Genomic_DNA"/>
</dbReference>
<reference evidence="3" key="1">
    <citation type="submission" date="2020-12" db="EMBL/GenBank/DDBJ databases">
        <authorList>
            <person name="Iha C."/>
        </authorList>
    </citation>
    <scope>NUCLEOTIDE SEQUENCE</scope>
</reference>
<dbReference type="Gene3D" id="3.40.50.300">
    <property type="entry name" value="P-loop containing nucleotide triphosphate hydrolases"/>
    <property type="match status" value="1"/>
</dbReference>
<dbReference type="InterPro" id="IPR027417">
    <property type="entry name" value="P-loop_NTPase"/>
</dbReference>
<dbReference type="PANTHER" id="PTHR32204">
    <property type="entry name" value="ATPASE RAVA"/>
    <property type="match status" value="1"/>
</dbReference>
<dbReference type="OrthoDB" id="47330at2759"/>
<dbReference type="InterPro" id="IPR041538">
    <property type="entry name" value="RavA-like_AAA_lid"/>
</dbReference>
<dbReference type="InterPro" id="IPR050513">
    <property type="entry name" value="RavA_ATPases"/>
</dbReference>
<keyword evidence="4" id="KW-1185">Reference proteome</keyword>
<name>A0A8S1JBK5_9CHLO</name>
<organism evidence="3 4">
    <name type="scientific">Ostreobium quekettii</name>
    <dbReference type="NCBI Taxonomy" id="121088"/>
    <lineage>
        <taxon>Eukaryota</taxon>
        <taxon>Viridiplantae</taxon>
        <taxon>Chlorophyta</taxon>
        <taxon>core chlorophytes</taxon>
        <taxon>Ulvophyceae</taxon>
        <taxon>TCBD clade</taxon>
        <taxon>Bryopsidales</taxon>
        <taxon>Ostreobineae</taxon>
        <taxon>Ostreobiaceae</taxon>
        <taxon>Ostreobium</taxon>
    </lineage>
</organism>
<dbReference type="Pfam" id="PF20030">
    <property type="entry name" value="bpMoxR"/>
    <property type="match status" value="1"/>
</dbReference>
<dbReference type="PANTHER" id="PTHR32204:SF0">
    <property type="entry name" value="ATPASE RAVA"/>
    <property type="match status" value="1"/>
</dbReference>
<feature type="non-terminal residue" evidence="3">
    <location>
        <position position="1"/>
    </location>
</feature>
<feature type="domain" description="MoxR" evidence="2">
    <location>
        <begin position="6"/>
        <end position="103"/>
    </location>
</feature>
<evidence type="ECO:0000313" key="3">
    <source>
        <dbReference type="EMBL" id="CAD7704449.1"/>
    </source>
</evidence>
<protein>
    <submittedName>
        <fullName evidence="3">Uncharacterized protein</fullName>
    </submittedName>
</protein>
<feature type="domain" description="ATPase RavA-like AAA lid" evidence="1">
    <location>
        <begin position="147"/>
        <end position="219"/>
    </location>
</feature>
<dbReference type="Pfam" id="PF17868">
    <property type="entry name" value="AAA_lid_8"/>
    <property type="match status" value="1"/>
</dbReference>
<comment type="caution">
    <text evidence="3">The sequence shown here is derived from an EMBL/GenBank/DDBJ whole genome shotgun (WGS) entry which is preliminary data.</text>
</comment>
<dbReference type="Proteomes" id="UP000708148">
    <property type="component" value="Unassembled WGS sequence"/>
</dbReference>
<dbReference type="AlphaFoldDB" id="A0A8S1JBK5"/>
<gene>
    <name evidence="3" type="ORF">OSTQU699_LOCUS9804</name>
</gene>
<evidence type="ECO:0000259" key="2">
    <source>
        <dbReference type="Pfam" id="PF20030"/>
    </source>
</evidence>
<evidence type="ECO:0000259" key="1">
    <source>
        <dbReference type="Pfam" id="PF17868"/>
    </source>
</evidence>
<sequence length="358" mass="39821">LENDLYVRKIDGYLPTAEIAFVDEIFKANSAILNALLTILNERLFDNGNERLPAPLLCLVGASNELPESEELDALYDRFLVRRQVSQVSSGQLARLARLAAGRGDALDECASSENGAPSPEDTKKISMEEFRNTAAQAYEAVDVPESVVDVLTNLRDHLQDKCEPPIYVSDRRFMKAVQMLQVAAHADGRTEVNEYDCLLLEHVFGNRPDDSQKVRSYVLDTIASDPGLQQAGLMFLGLFGRSIRILESDASAELSEVQEEVSSLVDLLETRHSGLTKTMDGQFPQLRSTVWQSQGSVQAAVQSLTPQMTENKKKLEDLYRESFVLKTCLDKATSSSVLERLLPKRYKQYQKGISGKA</sequence>
<accession>A0A8S1JBK5</accession>
<dbReference type="SUPFAM" id="SSF52540">
    <property type="entry name" value="P-loop containing nucleoside triphosphate hydrolases"/>
    <property type="match status" value="1"/>
</dbReference>
<evidence type="ECO:0000313" key="4">
    <source>
        <dbReference type="Proteomes" id="UP000708148"/>
    </source>
</evidence>
<dbReference type="InterPro" id="IPR045427">
    <property type="entry name" value="MoxR"/>
</dbReference>